<dbReference type="InterPro" id="IPR027266">
    <property type="entry name" value="TrmE/GcvT-like"/>
</dbReference>
<keyword evidence="1" id="KW-0809">Transit peptide</keyword>
<dbReference type="PANTHER" id="PTHR22602">
    <property type="entry name" value="TRANSFERASE CAF17, MITOCHONDRIAL-RELATED"/>
    <property type="match status" value="1"/>
</dbReference>
<name>R0ECX5_CAUVI</name>
<dbReference type="Pfam" id="PF01571">
    <property type="entry name" value="GCV_T"/>
    <property type="match status" value="1"/>
</dbReference>
<feature type="domain" description="GCVT N-terminal" evidence="2">
    <location>
        <begin position="23"/>
        <end position="117"/>
    </location>
</feature>
<dbReference type="AlphaFoldDB" id="R0ECX5"/>
<accession>R0ECX5</accession>
<organism evidence="4 5">
    <name type="scientific">Caulobacter vibrioides OR37</name>
    <dbReference type="NCBI Taxonomy" id="1292034"/>
    <lineage>
        <taxon>Bacteria</taxon>
        <taxon>Pseudomonadati</taxon>
        <taxon>Pseudomonadota</taxon>
        <taxon>Alphaproteobacteria</taxon>
        <taxon>Caulobacterales</taxon>
        <taxon>Caulobacteraceae</taxon>
        <taxon>Caulobacter</taxon>
    </lineage>
</organism>
<evidence type="ECO:0000259" key="3">
    <source>
        <dbReference type="Pfam" id="PF25455"/>
    </source>
</evidence>
<dbReference type="PANTHER" id="PTHR22602:SF0">
    <property type="entry name" value="TRANSFERASE CAF17, MITOCHONDRIAL-RELATED"/>
    <property type="match status" value="1"/>
</dbReference>
<reference evidence="4 5" key="1">
    <citation type="journal article" date="2013" name="Genome Announc.">
        <title>Draft Genome Sequence for Caulobacter sp. Strain OR37, a Bacterium Tolerant to Heavy Metals.</title>
        <authorList>
            <person name="Utturkar S.M."/>
            <person name="Bollmann A."/>
            <person name="Brzoska R.M."/>
            <person name="Klingeman D.M."/>
            <person name="Epstein S.E."/>
            <person name="Palumbo A.V."/>
            <person name="Brown S.D."/>
        </authorList>
    </citation>
    <scope>NUCLEOTIDE SEQUENCE [LARGE SCALE GENOMIC DNA]</scope>
    <source>
        <strain evidence="4 5">OR37</strain>
    </source>
</reference>
<evidence type="ECO:0000313" key="4">
    <source>
        <dbReference type="EMBL" id="ENZ83293.1"/>
    </source>
</evidence>
<dbReference type="InterPro" id="IPR006222">
    <property type="entry name" value="GCVT_N"/>
</dbReference>
<sequence precursor="true">MAAARGRDYIAVMSIAVAHLASRAVIAVSGPDWRSFLQGLLTQEVETLAPGELRFGALLTPQGKLLQDLFIAGTEDGALLDVAAADRDAILRRLSMYRLRAKVTLDAVDTPVFALFGGKVAGEGLHADPRLPTLGARAYGAREANADEDAYEAHRLALGVPGPADWGSETTYPIEANFDLLAGIDFKKGCFVGQETTSRMKRRGTIKNRMMPIVFEGPAPAFGTEVLAGALRAGEVLAGRDGRAMALLRLDRIADADLTADGRLVRVERPDWLV</sequence>
<dbReference type="InterPro" id="IPR017703">
    <property type="entry name" value="YgfZ/GCV_T_CS"/>
</dbReference>
<dbReference type="InterPro" id="IPR057460">
    <property type="entry name" value="CAF17_C"/>
</dbReference>
<dbReference type="PIRSF" id="PIRSF006487">
    <property type="entry name" value="GcvT"/>
    <property type="match status" value="1"/>
</dbReference>
<dbReference type="NCBIfam" id="TIGR03317">
    <property type="entry name" value="ygfZ_signature"/>
    <property type="match status" value="1"/>
</dbReference>
<dbReference type="OrthoDB" id="9796287at2"/>
<dbReference type="STRING" id="1292034.OR37_00590"/>
<dbReference type="InterPro" id="IPR045179">
    <property type="entry name" value="YgfZ/GcvT"/>
</dbReference>
<keyword evidence="5" id="KW-1185">Reference proteome</keyword>
<evidence type="ECO:0000259" key="2">
    <source>
        <dbReference type="Pfam" id="PF01571"/>
    </source>
</evidence>
<dbReference type="SUPFAM" id="SSF103025">
    <property type="entry name" value="Folate-binding domain"/>
    <property type="match status" value="1"/>
</dbReference>
<evidence type="ECO:0000256" key="1">
    <source>
        <dbReference type="ARBA" id="ARBA00022946"/>
    </source>
</evidence>
<comment type="caution">
    <text evidence="4">The sequence shown here is derived from an EMBL/GenBank/DDBJ whole genome shotgun (WGS) entry which is preliminary data.</text>
</comment>
<dbReference type="PATRIC" id="fig|1292034.3.peg.587"/>
<dbReference type="GO" id="GO:0016226">
    <property type="term" value="P:iron-sulfur cluster assembly"/>
    <property type="evidence" value="ECO:0007669"/>
    <property type="project" value="TreeGrafter"/>
</dbReference>
<feature type="domain" description="CAF17 C-terminal" evidence="3">
    <location>
        <begin position="208"/>
        <end position="273"/>
    </location>
</feature>
<dbReference type="Proteomes" id="UP000013063">
    <property type="component" value="Unassembled WGS sequence"/>
</dbReference>
<proteinExistence type="predicted"/>
<dbReference type="Gene3D" id="3.30.1360.120">
    <property type="entry name" value="Probable tRNA modification gtpase trme, domain 1"/>
    <property type="match status" value="2"/>
</dbReference>
<protein>
    <submittedName>
        <fullName evidence="4">Folate-binding protein YgfZ</fullName>
    </submittedName>
</protein>
<dbReference type="Pfam" id="PF25455">
    <property type="entry name" value="Beta-barrel_CAF17_C"/>
    <property type="match status" value="1"/>
</dbReference>
<dbReference type="eggNOG" id="COG0354">
    <property type="taxonomic scope" value="Bacteria"/>
</dbReference>
<dbReference type="EMBL" id="APMP01000002">
    <property type="protein sequence ID" value="ENZ83293.1"/>
    <property type="molecule type" value="Genomic_DNA"/>
</dbReference>
<evidence type="ECO:0000313" key="5">
    <source>
        <dbReference type="Proteomes" id="UP000013063"/>
    </source>
</evidence>
<gene>
    <name evidence="4" type="ORF">OR37_00590</name>
</gene>